<evidence type="ECO:0000259" key="18">
    <source>
        <dbReference type="Pfam" id="PF07715"/>
    </source>
</evidence>
<dbReference type="Pfam" id="PF00593">
    <property type="entry name" value="TonB_dep_Rec_b-barrel"/>
    <property type="match status" value="1"/>
</dbReference>
<keyword evidence="8" id="KW-0408">Iron</keyword>
<dbReference type="GO" id="GO:0015344">
    <property type="term" value="F:siderophore uptake transmembrane transporter activity"/>
    <property type="evidence" value="ECO:0007669"/>
    <property type="project" value="TreeGrafter"/>
</dbReference>
<dbReference type="Pfam" id="PF07715">
    <property type="entry name" value="Plug"/>
    <property type="match status" value="1"/>
</dbReference>
<dbReference type="PANTHER" id="PTHR32552">
    <property type="entry name" value="FERRICHROME IRON RECEPTOR-RELATED"/>
    <property type="match status" value="1"/>
</dbReference>
<keyword evidence="7 16" id="KW-0732">Signal</keyword>
<dbReference type="Proteomes" id="UP000291078">
    <property type="component" value="Unassembled WGS sequence"/>
</dbReference>
<evidence type="ECO:0000256" key="4">
    <source>
        <dbReference type="ARBA" id="ARBA00022452"/>
    </source>
</evidence>
<evidence type="ECO:0000256" key="11">
    <source>
        <dbReference type="ARBA" id="ARBA00023136"/>
    </source>
</evidence>
<organism evidence="19 20">
    <name type="scientific">Cupriavidus agavae</name>
    <dbReference type="NCBI Taxonomy" id="1001822"/>
    <lineage>
        <taxon>Bacteria</taxon>
        <taxon>Pseudomonadati</taxon>
        <taxon>Pseudomonadota</taxon>
        <taxon>Betaproteobacteria</taxon>
        <taxon>Burkholderiales</taxon>
        <taxon>Burkholderiaceae</taxon>
        <taxon>Cupriavidus</taxon>
    </lineage>
</organism>
<dbReference type="Gene3D" id="2.170.130.10">
    <property type="entry name" value="TonB-dependent receptor, plug domain"/>
    <property type="match status" value="1"/>
</dbReference>
<dbReference type="OrthoDB" id="174652at2"/>
<gene>
    <name evidence="19" type="ORF">EV147_2609</name>
</gene>
<evidence type="ECO:0000256" key="13">
    <source>
        <dbReference type="ARBA" id="ARBA00023237"/>
    </source>
</evidence>
<comment type="similarity">
    <text evidence="2 14 15">Belongs to the TonB-dependent receptor family.</text>
</comment>
<dbReference type="CDD" id="cd01347">
    <property type="entry name" value="ligand_gated_channel"/>
    <property type="match status" value="1"/>
</dbReference>
<comment type="caution">
    <text evidence="19">The sequence shown here is derived from an EMBL/GenBank/DDBJ whole genome shotgun (WGS) entry which is preliminary data.</text>
</comment>
<accession>A0A4Q7RZW3</accession>
<keyword evidence="6 14" id="KW-0812">Transmembrane</keyword>
<keyword evidence="20" id="KW-1185">Reference proteome</keyword>
<evidence type="ECO:0000256" key="15">
    <source>
        <dbReference type="RuleBase" id="RU003357"/>
    </source>
</evidence>
<dbReference type="SUPFAM" id="SSF56935">
    <property type="entry name" value="Porins"/>
    <property type="match status" value="1"/>
</dbReference>
<reference evidence="19 20" key="1">
    <citation type="journal article" date="2015" name="Stand. Genomic Sci.">
        <title>Genomic Encyclopedia of Bacterial and Archaeal Type Strains, Phase III: the genomes of soil and plant-associated and newly described type strains.</title>
        <authorList>
            <person name="Whitman W.B."/>
            <person name="Woyke T."/>
            <person name="Klenk H.P."/>
            <person name="Zhou Y."/>
            <person name="Lilburn T.G."/>
            <person name="Beck B.J."/>
            <person name="De Vos P."/>
            <person name="Vandamme P."/>
            <person name="Eisen J.A."/>
            <person name="Garrity G."/>
            <person name="Hugenholtz P."/>
            <person name="Kyrpides N.C."/>
        </authorList>
    </citation>
    <scope>NUCLEOTIDE SEQUENCE [LARGE SCALE GENOMIC DNA]</scope>
    <source>
        <strain evidence="19 20">ASC-9842</strain>
    </source>
</reference>
<evidence type="ECO:0000256" key="5">
    <source>
        <dbReference type="ARBA" id="ARBA00022496"/>
    </source>
</evidence>
<dbReference type="FunFam" id="2.170.130.10:FF:000010">
    <property type="entry name" value="Ferripyoverdine receptor"/>
    <property type="match status" value="1"/>
</dbReference>
<keyword evidence="11 14" id="KW-0472">Membrane</keyword>
<proteinExistence type="inferred from homology"/>
<dbReference type="InterPro" id="IPR010105">
    <property type="entry name" value="TonB_sidphr_rcpt"/>
</dbReference>
<evidence type="ECO:0000256" key="8">
    <source>
        <dbReference type="ARBA" id="ARBA00023004"/>
    </source>
</evidence>
<evidence type="ECO:0000313" key="19">
    <source>
        <dbReference type="EMBL" id="RZT39414.1"/>
    </source>
</evidence>
<evidence type="ECO:0000259" key="17">
    <source>
        <dbReference type="Pfam" id="PF00593"/>
    </source>
</evidence>
<comment type="subcellular location">
    <subcellularLocation>
        <location evidence="1 14">Cell outer membrane</location>
        <topology evidence="1 14">Multi-pass membrane protein</topology>
    </subcellularLocation>
</comment>
<keyword evidence="10 15" id="KW-0798">TonB box</keyword>
<dbReference type="InterPro" id="IPR012910">
    <property type="entry name" value="Plug_dom"/>
</dbReference>
<keyword evidence="5" id="KW-0410">Iron transport</keyword>
<feature type="signal peptide" evidence="16">
    <location>
        <begin position="1"/>
        <end position="39"/>
    </location>
</feature>
<dbReference type="InterPro" id="IPR036942">
    <property type="entry name" value="Beta-barrel_TonB_sf"/>
</dbReference>
<dbReference type="GO" id="GO:0009279">
    <property type="term" value="C:cell outer membrane"/>
    <property type="evidence" value="ECO:0007669"/>
    <property type="project" value="UniProtKB-SubCell"/>
</dbReference>
<dbReference type="PROSITE" id="PS52016">
    <property type="entry name" value="TONB_DEPENDENT_REC_3"/>
    <property type="match status" value="1"/>
</dbReference>
<evidence type="ECO:0000256" key="10">
    <source>
        <dbReference type="ARBA" id="ARBA00023077"/>
    </source>
</evidence>
<dbReference type="GO" id="GO:0015891">
    <property type="term" value="P:siderophore transport"/>
    <property type="evidence" value="ECO:0007669"/>
    <property type="project" value="InterPro"/>
</dbReference>
<dbReference type="AlphaFoldDB" id="A0A4Q7RZW3"/>
<sequence>MLARRAATGSFPSSPFPHARLRAVAVGAALLAALPPAGAAGSETILPTVSVTGQAAEPPSEATGAYTTETATIGSKLPASLKETPQSISVITRQRMEDQNLTTLDEVLRQVPGVTTDLSGTAVIPAFYIRGFPVEYFQYDGVPIQTGGASWSQPDMIMFDRVEVLRGAGGLFNGAGQPGGVVNLVRKRPTATRQFSGALSAGSWDAYRAELDYSTPLNQSGSVRARVAGAYDDRHAFIDYANGQQTSLYGILEADLAPRTTASLGVGYQKRDWRPAMMGLPRYSDGGDLGLPRSTFLSTPWTYWDFQTTQVFADITHRFNSDWQLKLSAVHDHETSDLKYAYVSGAVNRATLAGPRLAGGANAYDNKQLALDAYVTGAFRAFGRRHELVFGASWYDRQADAQGGQLPGFGGTPVNVFDFSPAAIADPGAPRWTSNTRTDTKQYGLYGATRLKLADPLTLLLGGRVSWWQTNARNQLTGATTSDYRQSGRFTPYAGLVYDLTPHWSAYASYADIFRVQSNYLDTDGNALPPVTGANYEAGVKGAYYDGRLNLSLAAFRTDESNRAIAVTPTIVNSCCYASNGKVRSEGFETEVSGELLPGWQVSAGYTFNTTKYLRDATFEGQPFRSIAPKHLLRLYTNYRLPRDWNAWSVGGGMDLQSATYSQGGNPSVRVQQGGYAVFNLRAGYRFDKTWSLALNLNNLFDRRYYARLGTAGAFGPANFGNVYGTPRNVMVTLRAKL</sequence>
<keyword evidence="13 14" id="KW-0998">Cell outer membrane</keyword>
<keyword evidence="9" id="KW-0406">Ion transport</keyword>
<dbReference type="PANTHER" id="PTHR32552:SF74">
    <property type="entry name" value="HYDROXAMATE SIDEROPHORE RECEPTOR FHUE"/>
    <property type="match status" value="1"/>
</dbReference>
<evidence type="ECO:0000313" key="20">
    <source>
        <dbReference type="Proteomes" id="UP000291078"/>
    </source>
</evidence>
<dbReference type="GO" id="GO:0038023">
    <property type="term" value="F:signaling receptor activity"/>
    <property type="evidence" value="ECO:0007669"/>
    <property type="project" value="InterPro"/>
</dbReference>
<name>A0A4Q7RZW3_9BURK</name>
<evidence type="ECO:0000256" key="6">
    <source>
        <dbReference type="ARBA" id="ARBA00022692"/>
    </source>
</evidence>
<dbReference type="InterPro" id="IPR000531">
    <property type="entry name" value="Beta-barrel_TonB"/>
</dbReference>
<dbReference type="InterPro" id="IPR039426">
    <property type="entry name" value="TonB-dep_rcpt-like"/>
</dbReference>
<evidence type="ECO:0000256" key="1">
    <source>
        <dbReference type="ARBA" id="ARBA00004571"/>
    </source>
</evidence>
<dbReference type="NCBIfam" id="TIGR01783">
    <property type="entry name" value="TonB-siderophor"/>
    <property type="match status" value="1"/>
</dbReference>
<dbReference type="Gene3D" id="2.40.170.20">
    <property type="entry name" value="TonB-dependent receptor, beta-barrel domain"/>
    <property type="match status" value="1"/>
</dbReference>
<protein>
    <submittedName>
        <fullName evidence="19">Outer membrane receptor for ferric coprogen and ferric-rhodotorulic acid</fullName>
    </submittedName>
</protein>
<keyword evidence="4 14" id="KW-1134">Transmembrane beta strand</keyword>
<keyword evidence="12 19" id="KW-0675">Receptor</keyword>
<evidence type="ECO:0000256" key="14">
    <source>
        <dbReference type="PROSITE-ProRule" id="PRU01360"/>
    </source>
</evidence>
<evidence type="ECO:0000256" key="12">
    <source>
        <dbReference type="ARBA" id="ARBA00023170"/>
    </source>
</evidence>
<feature type="chain" id="PRO_5020229522" evidence="16">
    <location>
        <begin position="40"/>
        <end position="738"/>
    </location>
</feature>
<evidence type="ECO:0000256" key="9">
    <source>
        <dbReference type="ARBA" id="ARBA00023065"/>
    </source>
</evidence>
<feature type="domain" description="TonB-dependent receptor-like beta-barrel" evidence="17">
    <location>
        <begin position="283"/>
        <end position="700"/>
    </location>
</feature>
<dbReference type="EMBL" id="SGXM01000002">
    <property type="protein sequence ID" value="RZT39414.1"/>
    <property type="molecule type" value="Genomic_DNA"/>
</dbReference>
<dbReference type="RefSeq" id="WP_130391579.1">
    <property type="nucleotide sequence ID" value="NZ_SGXM01000002.1"/>
</dbReference>
<feature type="domain" description="TonB-dependent receptor plug" evidence="18">
    <location>
        <begin position="81"/>
        <end position="181"/>
    </location>
</feature>
<keyword evidence="3 14" id="KW-0813">Transport</keyword>
<dbReference type="InterPro" id="IPR037066">
    <property type="entry name" value="Plug_dom_sf"/>
</dbReference>
<evidence type="ECO:0000256" key="7">
    <source>
        <dbReference type="ARBA" id="ARBA00022729"/>
    </source>
</evidence>
<evidence type="ECO:0000256" key="3">
    <source>
        <dbReference type="ARBA" id="ARBA00022448"/>
    </source>
</evidence>
<evidence type="ECO:0000256" key="2">
    <source>
        <dbReference type="ARBA" id="ARBA00009810"/>
    </source>
</evidence>
<evidence type="ECO:0000256" key="16">
    <source>
        <dbReference type="SAM" id="SignalP"/>
    </source>
</evidence>